<dbReference type="Pfam" id="PF10118">
    <property type="entry name" value="Metal_hydrol"/>
    <property type="match status" value="1"/>
</dbReference>
<name>A0A6I6HEQ6_VARPD</name>
<sequence>MTDLVVRRLLIDLQTPFGRNWCGGDAFSTAFFNALSMSFPFGEQFFIDAVRDTVATLPAEAQEKYRAEVRGFIGQEATHRRIHTLFNGHLEAQGLKDGWTPRASKRMELMEGADPRHALAVTAATEHFTAMFAEWLLAHPEVLDGAEPRLRTMWLWHCAEELEHKSVAFDIYKAADGSDPWRTRWFRRVTVMFLGDLLRQTVDNLRHEGQLWKWATWKSAARILLSRGGLLRGNWSAWRSYFRADFHPAQQDSSLSAHWLENNRAQYTAVGGAPEAAGAVLQ</sequence>
<dbReference type="Proteomes" id="UP000425817">
    <property type="component" value="Chromosome"/>
</dbReference>
<dbReference type="EMBL" id="CP046622">
    <property type="protein sequence ID" value="QGW82321.1"/>
    <property type="molecule type" value="Genomic_DNA"/>
</dbReference>
<proteinExistence type="predicted"/>
<evidence type="ECO:0000313" key="2">
    <source>
        <dbReference type="Proteomes" id="UP000425817"/>
    </source>
</evidence>
<dbReference type="PANTHER" id="PTHR39456:SF1">
    <property type="entry name" value="METAL-DEPENDENT HYDROLASE"/>
    <property type="match status" value="1"/>
</dbReference>
<reference evidence="1 2" key="1">
    <citation type="submission" date="2019-12" db="EMBL/GenBank/DDBJ databases">
        <title>Hybrid Genome Assemblies of two High G+C Isolates from Undergraduate Microbiology Courses.</title>
        <authorList>
            <person name="Ne Ville C.J."/>
            <person name="Enright D."/>
            <person name="Hernandez I."/>
            <person name="Dodsworth J."/>
            <person name="Orwin P.M."/>
        </authorList>
    </citation>
    <scope>NUCLEOTIDE SEQUENCE [LARGE SCALE GENOMIC DNA]</scope>
    <source>
        <strain evidence="1 2">CSUSB</strain>
    </source>
</reference>
<dbReference type="InterPro" id="IPR016516">
    <property type="entry name" value="UCP07580"/>
</dbReference>
<evidence type="ECO:0000313" key="1">
    <source>
        <dbReference type="EMBL" id="QGW82321.1"/>
    </source>
</evidence>
<dbReference type="PANTHER" id="PTHR39456">
    <property type="entry name" value="METAL-DEPENDENT HYDROLASE"/>
    <property type="match status" value="1"/>
</dbReference>
<protein>
    <submittedName>
        <fullName evidence="1">Metal-dependent hydrolase</fullName>
    </submittedName>
</protein>
<keyword evidence="1" id="KW-0378">Hydrolase</keyword>
<gene>
    <name evidence="1" type="ORF">GOQ09_12360</name>
</gene>
<dbReference type="GO" id="GO:0016787">
    <property type="term" value="F:hydrolase activity"/>
    <property type="evidence" value="ECO:0007669"/>
    <property type="project" value="UniProtKB-KW"/>
</dbReference>
<organism evidence="1 2">
    <name type="scientific">Variovorax paradoxus</name>
    <dbReference type="NCBI Taxonomy" id="34073"/>
    <lineage>
        <taxon>Bacteria</taxon>
        <taxon>Pseudomonadati</taxon>
        <taxon>Pseudomonadota</taxon>
        <taxon>Betaproteobacteria</taxon>
        <taxon>Burkholderiales</taxon>
        <taxon>Comamonadaceae</taxon>
        <taxon>Variovorax</taxon>
    </lineage>
</organism>
<dbReference type="PIRSF" id="PIRSF007580">
    <property type="entry name" value="UCP07580"/>
    <property type="match status" value="1"/>
</dbReference>
<accession>A0A6I6HEQ6</accession>
<dbReference type="RefSeq" id="WP_157613675.1">
    <property type="nucleotide sequence ID" value="NZ_CP046622.1"/>
</dbReference>
<dbReference type="OrthoDB" id="4760165at2"/>
<dbReference type="AlphaFoldDB" id="A0A6I6HEQ6"/>